<evidence type="ECO:0000256" key="7">
    <source>
        <dbReference type="ARBA" id="ARBA00022840"/>
    </source>
</evidence>
<proteinExistence type="inferred from homology"/>
<comment type="catalytic activity">
    <reaction evidence="11">
        <text>ATP + H2O = ADP + phosphate + H(+)</text>
        <dbReference type="Rhea" id="RHEA:13065"/>
        <dbReference type="ChEBI" id="CHEBI:15377"/>
        <dbReference type="ChEBI" id="CHEBI:15378"/>
        <dbReference type="ChEBI" id="CHEBI:30616"/>
        <dbReference type="ChEBI" id="CHEBI:43474"/>
        <dbReference type="ChEBI" id="CHEBI:456216"/>
    </reaction>
    <physiologicalReaction direction="left-to-right" evidence="11">
        <dbReference type="Rhea" id="RHEA:13066"/>
    </physiologicalReaction>
</comment>
<keyword evidence="4 12" id="KW-0547">Nucleotide-binding</keyword>
<keyword evidence="10" id="KW-0472">Membrane</keyword>
<dbReference type="InterPro" id="IPR057495">
    <property type="entry name" value="AAA_lid_BCS1"/>
</dbReference>
<dbReference type="GO" id="GO:0016887">
    <property type="term" value="F:ATP hydrolysis activity"/>
    <property type="evidence" value="ECO:0007669"/>
    <property type="project" value="InterPro"/>
</dbReference>
<evidence type="ECO:0000256" key="6">
    <source>
        <dbReference type="ARBA" id="ARBA00022801"/>
    </source>
</evidence>
<evidence type="ECO:0000256" key="8">
    <source>
        <dbReference type="ARBA" id="ARBA00022989"/>
    </source>
</evidence>
<dbReference type="Pfam" id="PF00004">
    <property type="entry name" value="AAA"/>
    <property type="match status" value="1"/>
</dbReference>
<evidence type="ECO:0000259" key="14">
    <source>
        <dbReference type="SMART" id="SM00382"/>
    </source>
</evidence>
<evidence type="ECO:0000256" key="10">
    <source>
        <dbReference type="ARBA" id="ARBA00023136"/>
    </source>
</evidence>
<feature type="region of interest" description="Disordered" evidence="13">
    <location>
        <begin position="101"/>
        <end position="122"/>
    </location>
</feature>
<feature type="compositionally biased region" description="Basic and acidic residues" evidence="13">
    <location>
        <begin position="507"/>
        <end position="536"/>
    </location>
</feature>
<feature type="domain" description="BCS1 N-terminal" evidence="15">
    <location>
        <begin position="34"/>
        <end position="241"/>
    </location>
</feature>
<evidence type="ECO:0000256" key="3">
    <source>
        <dbReference type="ARBA" id="ARBA00022692"/>
    </source>
</evidence>
<dbReference type="GO" id="GO:0005524">
    <property type="term" value="F:ATP binding"/>
    <property type="evidence" value="ECO:0007669"/>
    <property type="project" value="UniProtKB-KW"/>
</dbReference>
<keyword evidence="3" id="KW-0812">Transmembrane</keyword>
<feature type="region of interest" description="Disordered" evidence="13">
    <location>
        <begin position="507"/>
        <end position="543"/>
    </location>
</feature>
<dbReference type="InterPro" id="IPR027417">
    <property type="entry name" value="P-loop_NTPase"/>
</dbReference>
<protein>
    <recommendedName>
        <fullName evidence="18">Mitochondrial chaperone BCS1-B</fullName>
    </recommendedName>
</protein>
<name>A0A2H3H5G0_FUSOX</name>
<comment type="caution">
    <text evidence="16">The sequence shown here is derived from an EMBL/GenBank/DDBJ whole genome shotgun (WGS) entry which is preliminary data.</text>
</comment>
<sequence length="543" mass="59779">MAANTTSTSTKSILALGSVSSLVESLFPGGTSLPSVAFLLYLTPYLFQAVGSAAKSQFISSVEIKAHDEIFNYVMSWVARHKLSRNNHRLLASSTLDHEPFSLIPSPSNQGDGDGDDVDDVDPTASLDELRSKISLYNARPLHWTPSVGTHFFMYENRLISFTRSVESQESSPFSRRPEKIELSCLGRNADVLKRIIYNARIEYLEKQRGRTSIYRAVKTYGDELSWTKCMSKPTRPMSTIALDETIKQSLIKDLSRYLNPRTKNWYATRGIPYRRGYLFSGPPGTGKTSLTLAAAGLMGLNIYMISLSSPNLSEDSLATLFRDLPRTCLVLLEDIDAAGLTNKRKKQETQANNGPPKPMREPISLSGLLNVIDGVGAQEGRVLVMTSNHTENIDPALLRPGRVDFSVEFGLASSDTITQLFRLMYGTSHDEVGSIEHAATTEASEKSVDTTKSVAALAEEFTRLVPSLVFSPAAIQGYLLMHEDPIGAVDAAGKWVEEQQRLMEKAKDDVIEVEEETKPRTPDSTDEKTNAEGKEPVVTNGA</sequence>
<dbReference type="GO" id="GO:0005743">
    <property type="term" value="C:mitochondrial inner membrane"/>
    <property type="evidence" value="ECO:0007669"/>
    <property type="project" value="UniProtKB-SubCell"/>
</dbReference>
<dbReference type="SMART" id="SM01024">
    <property type="entry name" value="BCS1_N"/>
    <property type="match status" value="1"/>
</dbReference>
<dbReference type="EMBL" id="MABQ02000004">
    <property type="protein sequence ID" value="PCD37300.1"/>
    <property type="molecule type" value="Genomic_DNA"/>
</dbReference>
<reference evidence="16 17" key="1">
    <citation type="journal article" date="2016" name="Environ. Microbiol.">
        <title>Effector profiles distinguish formae speciales of Fusarium oxysporum.</title>
        <authorList>
            <person name="van Dam P."/>
            <person name="Fokkens L."/>
            <person name="Schmidt S.M."/>
            <person name="Linmans J.H."/>
            <person name="Kistler H.C."/>
            <person name="Ma L.J."/>
            <person name="Rep M."/>
        </authorList>
    </citation>
    <scope>NUCLEOTIDE SEQUENCE [LARGE SCALE GENOMIC DNA]</scope>
    <source>
        <strain evidence="16 17">Forc016</strain>
    </source>
</reference>
<dbReference type="PROSITE" id="PS00674">
    <property type="entry name" value="AAA"/>
    <property type="match status" value="1"/>
</dbReference>
<evidence type="ECO:0000256" key="2">
    <source>
        <dbReference type="ARBA" id="ARBA00007448"/>
    </source>
</evidence>
<evidence type="ECO:0000259" key="15">
    <source>
        <dbReference type="SMART" id="SM01024"/>
    </source>
</evidence>
<dbReference type="InterPro" id="IPR003959">
    <property type="entry name" value="ATPase_AAA_core"/>
</dbReference>
<dbReference type="Pfam" id="PF08740">
    <property type="entry name" value="BCS1_N"/>
    <property type="match status" value="1"/>
</dbReference>
<feature type="domain" description="AAA+ ATPase" evidence="14">
    <location>
        <begin position="274"/>
        <end position="414"/>
    </location>
</feature>
<evidence type="ECO:0000256" key="13">
    <source>
        <dbReference type="SAM" id="MobiDB-lite"/>
    </source>
</evidence>
<dbReference type="Pfam" id="PF25426">
    <property type="entry name" value="AAA_lid_BCS1"/>
    <property type="match status" value="1"/>
</dbReference>
<dbReference type="InterPro" id="IPR003960">
    <property type="entry name" value="ATPase_AAA_CS"/>
</dbReference>
<organism evidence="16 17">
    <name type="scientific">Fusarium oxysporum f. sp. radicis-cucumerinum</name>
    <dbReference type="NCBI Taxonomy" id="327505"/>
    <lineage>
        <taxon>Eukaryota</taxon>
        <taxon>Fungi</taxon>
        <taxon>Dikarya</taxon>
        <taxon>Ascomycota</taxon>
        <taxon>Pezizomycotina</taxon>
        <taxon>Sordariomycetes</taxon>
        <taxon>Hypocreomycetidae</taxon>
        <taxon>Hypocreales</taxon>
        <taxon>Nectriaceae</taxon>
        <taxon>Fusarium</taxon>
        <taxon>Fusarium oxysporum species complex</taxon>
    </lineage>
</organism>
<evidence type="ECO:0000256" key="12">
    <source>
        <dbReference type="RuleBase" id="RU003651"/>
    </source>
</evidence>
<evidence type="ECO:0000256" key="11">
    <source>
        <dbReference type="ARBA" id="ARBA00048778"/>
    </source>
</evidence>
<keyword evidence="9" id="KW-0496">Mitochondrion</keyword>
<comment type="subcellular location">
    <subcellularLocation>
        <location evidence="1">Mitochondrion inner membrane</location>
        <topology evidence="1">Single-pass membrane protein</topology>
    </subcellularLocation>
</comment>
<feature type="compositionally biased region" description="Acidic residues" evidence="13">
    <location>
        <begin position="113"/>
        <end position="122"/>
    </location>
</feature>
<keyword evidence="7 12" id="KW-0067">ATP-binding</keyword>
<dbReference type="InterPro" id="IPR003593">
    <property type="entry name" value="AAA+_ATPase"/>
</dbReference>
<keyword evidence="8" id="KW-1133">Transmembrane helix</keyword>
<keyword evidence="6" id="KW-0378">Hydrolase</keyword>
<dbReference type="STRING" id="327505.A0A2H3H5G0"/>
<evidence type="ECO:0000256" key="1">
    <source>
        <dbReference type="ARBA" id="ARBA00004434"/>
    </source>
</evidence>
<evidence type="ECO:0000256" key="5">
    <source>
        <dbReference type="ARBA" id="ARBA00022792"/>
    </source>
</evidence>
<dbReference type="Proteomes" id="UP000219602">
    <property type="component" value="Chromosome 5"/>
</dbReference>
<reference evidence="16 17" key="2">
    <citation type="journal article" date="2017" name="Sci. Rep.">
        <title>A mobile pathogenicity chromosome in Fusarium oxysporum for infection of multiple cucurbit species.</title>
        <authorList>
            <person name="van Dam P."/>
            <person name="Fokkens L."/>
            <person name="Ayukawa Y."/>
            <person name="van der Gragt M."/>
            <person name="Ter Horst A."/>
            <person name="Brankovics B."/>
            <person name="Houterman P.M."/>
            <person name="Arie T."/>
            <person name="Rep M."/>
        </authorList>
    </citation>
    <scope>NUCLEOTIDE SEQUENCE [LARGE SCALE GENOMIC DNA]</scope>
    <source>
        <strain evidence="16 17">Forc016</strain>
    </source>
</reference>
<accession>A0A2H3H5G0</accession>
<dbReference type="PANTHER" id="PTHR23070">
    <property type="entry name" value="BCS1 AAA-TYPE ATPASE"/>
    <property type="match status" value="1"/>
</dbReference>
<dbReference type="Gene3D" id="3.40.50.300">
    <property type="entry name" value="P-loop containing nucleotide triphosphate hydrolases"/>
    <property type="match status" value="1"/>
</dbReference>
<evidence type="ECO:0008006" key="18">
    <source>
        <dbReference type="Google" id="ProtNLM"/>
    </source>
</evidence>
<keyword evidence="5" id="KW-0999">Mitochondrion inner membrane</keyword>
<dbReference type="InterPro" id="IPR050747">
    <property type="entry name" value="Mitochondrial_chaperone_BCS1"/>
</dbReference>
<evidence type="ECO:0000256" key="9">
    <source>
        <dbReference type="ARBA" id="ARBA00023128"/>
    </source>
</evidence>
<dbReference type="SUPFAM" id="SSF52540">
    <property type="entry name" value="P-loop containing nucleoside triphosphate hydrolases"/>
    <property type="match status" value="1"/>
</dbReference>
<dbReference type="InterPro" id="IPR014851">
    <property type="entry name" value="BCS1_N"/>
</dbReference>
<evidence type="ECO:0000256" key="4">
    <source>
        <dbReference type="ARBA" id="ARBA00022741"/>
    </source>
</evidence>
<gene>
    <name evidence="16" type="ORF">AU210_005802</name>
</gene>
<dbReference type="SMART" id="SM00382">
    <property type="entry name" value="AAA"/>
    <property type="match status" value="1"/>
</dbReference>
<evidence type="ECO:0000313" key="17">
    <source>
        <dbReference type="Proteomes" id="UP000219602"/>
    </source>
</evidence>
<comment type="similarity">
    <text evidence="2">Belongs to the AAA ATPase family. BCS1 subfamily.</text>
</comment>
<evidence type="ECO:0000313" key="16">
    <source>
        <dbReference type="EMBL" id="PCD37300.1"/>
    </source>
</evidence>
<dbReference type="AlphaFoldDB" id="A0A2H3H5G0"/>